<dbReference type="RefSeq" id="WP_074926461.1">
    <property type="nucleotide sequence ID" value="NZ_FOWR01000010.1"/>
</dbReference>
<dbReference type="Proteomes" id="UP000182692">
    <property type="component" value="Unassembled WGS sequence"/>
</dbReference>
<dbReference type="AlphaFoldDB" id="A0A1I5NI48"/>
<evidence type="ECO:0000313" key="1">
    <source>
        <dbReference type="EMBL" id="SFP21439.1"/>
    </source>
</evidence>
<sequence length="323" mass="37292">MEAKLRKTLTAVNRHWHAELIGTDMFWCDILVDAKFSAESEQLSQYVVDYRANLKHHIEDVLGEARLYLMCVREKVRFNSFKKPSYNPFTRKMKFHFLVGEARRRVSLKVDVRKHFFPDLAHPKVFLESKFITLLKNEKDNITLSVHDFLSAIGADLGLDSRVVSSGYSCSPYWGGEEGALVMLQRQAARFTSDDKDLVVYINEYNMSLFSNKTRALDQSGRNITEFSDESIDMSFMMLSRSFSLYFLGCDAEASVEVKNAMANISRYLTRNQIHRITVDHAYEQDGEYLRLCSQEVETSPSHVFTVLMEHGKVVLDRGEIYD</sequence>
<dbReference type="GeneID" id="35871730"/>
<name>A0A1I5NI48_9GAMM</name>
<reference evidence="1 2" key="1">
    <citation type="submission" date="2016-10" db="EMBL/GenBank/DDBJ databases">
        <authorList>
            <person name="de Groot N.N."/>
        </authorList>
    </citation>
    <scope>NUCLEOTIDE SEQUENCE [LARGE SCALE GENOMIC DNA]</scope>
    <source>
        <strain evidence="1 2">DSM 15893</strain>
    </source>
</reference>
<proteinExistence type="predicted"/>
<accession>A0A1I5NI48</accession>
<dbReference type="OrthoDB" id="5916242at2"/>
<gene>
    <name evidence="1" type="ORF">SAMN03084138_01593</name>
</gene>
<dbReference type="EMBL" id="FOWR01000010">
    <property type="protein sequence ID" value="SFP21439.1"/>
    <property type="molecule type" value="Genomic_DNA"/>
</dbReference>
<evidence type="ECO:0000313" key="2">
    <source>
        <dbReference type="Proteomes" id="UP000182692"/>
    </source>
</evidence>
<organism evidence="1 2">
    <name type="scientific">Enterovibrio norvegicus DSM 15893</name>
    <dbReference type="NCBI Taxonomy" id="1121869"/>
    <lineage>
        <taxon>Bacteria</taxon>
        <taxon>Pseudomonadati</taxon>
        <taxon>Pseudomonadota</taxon>
        <taxon>Gammaproteobacteria</taxon>
        <taxon>Vibrionales</taxon>
        <taxon>Vibrionaceae</taxon>
        <taxon>Enterovibrio</taxon>
    </lineage>
</organism>
<protein>
    <submittedName>
        <fullName evidence="1">Uncharacterized protein</fullName>
    </submittedName>
</protein>